<keyword evidence="2 5" id="KW-0349">Heme</keyword>
<protein>
    <recommendedName>
        <fullName evidence="7">Globin domain-containing protein</fullName>
    </recommendedName>
</protein>
<evidence type="ECO:0000259" key="7">
    <source>
        <dbReference type="PROSITE" id="PS01033"/>
    </source>
</evidence>
<comment type="caution">
    <text evidence="8">The sequence shown here is derived from an EMBL/GenBank/DDBJ whole genome shotgun (WGS) entry which is preliminary data.</text>
</comment>
<accession>A0AAD9NFH6</accession>
<feature type="domain" description="Globin" evidence="7">
    <location>
        <begin position="45"/>
        <end position="173"/>
    </location>
</feature>
<dbReference type="InterPro" id="IPR009050">
    <property type="entry name" value="Globin-like_sf"/>
</dbReference>
<evidence type="ECO:0000256" key="5">
    <source>
        <dbReference type="RuleBase" id="RU000356"/>
    </source>
</evidence>
<keyword evidence="1 5" id="KW-0813">Transport</keyword>
<dbReference type="GO" id="GO:0046872">
    <property type="term" value="F:metal ion binding"/>
    <property type="evidence" value="ECO:0007669"/>
    <property type="project" value="UniProtKB-KW"/>
</dbReference>
<dbReference type="GO" id="GO:0019825">
    <property type="term" value="F:oxygen binding"/>
    <property type="evidence" value="ECO:0007669"/>
    <property type="project" value="InterPro"/>
</dbReference>
<evidence type="ECO:0000313" key="9">
    <source>
        <dbReference type="Proteomes" id="UP001208570"/>
    </source>
</evidence>
<dbReference type="Proteomes" id="UP001208570">
    <property type="component" value="Unassembled WGS sequence"/>
</dbReference>
<keyword evidence="6" id="KW-0732">Signal</keyword>
<feature type="signal peptide" evidence="6">
    <location>
        <begin position="1"/>
        <end position="29"/>
    </location>
</feature>
<evidence type="ECO:0000256" key="2">
    <source>
        <dbReference type="ARBA" id="ARBA00022617"/>
    </source>
</evidence>
<reference evidence="8" key="1">
    <citation type="journal article" date="2023" name="Mol. Biol. Evol.">
        <title>Third-Generation Sequencing Reveals the Adaptive Role of the Epigenome in Three Deep-Sea Polychaetes.</title>
        <authorList>
            <person name="Perez M."/>
            <person name="Aroh O."/>
            <person name="Sun Y."/>
            <person name="Lan Y."/>
            <person name="Juniper S.K."/>
            <person name="Young C.R."/>
            <person name="Angers B."/>
            <person name="Qian P.Y."/>
        </authorList>
    </citation>
    <scope>NUCLEOTIDE SEQUENCE</scope>
    <source>
        <strain evidence="8">P08H-3</strain>
    </source>
</reference>
<dbReference type="CDD" id="cd01040">
    <property type="entry name" value="Mb-like"/>
    <property type="match status" value="1"/>
</dbReference>
<comment type="similarity">
    <text evidence="5">Belongs to the globin family.</text>
</comment>
<dbReference type="SUPFAM" id="SSF46458">
    <property type="entry name" value="Globin-like"/>
    <property type="match status" value="1"/>
</dbReference>
<keyword evidence="3" id="KW-0479">Metal-binding</keyword>
<dbReference type="EMBL" id="JAODUP010000020">
    <property type="protein sequence ID" value="KAK2168130.1"/>
    <property type="molecule type" value="Genomic_DNA"/>
</dbReference>
<dbReference type="InterPro" id="IPR012292">
    <property type="entry name" value="Globin/Proto"/>
</dbReference>
<evidence type="ECO:0000256" key="1">
    <source>
        <dbReference type="ARBA" id="ARBA00022448"/>
    </source>
</evidence>
<dbReference type="Gene3D" id="1.10.490.10">
    <property type="entry name" value="Globins"/>
    <property type="match status" value="1"/>
</dbReference>
<dbReference type="InterPro" id="IPR000971">
    <property type="entry name" value="Globin"/>
</dbReference>
<proteinExistence type="inferred from homology"/>
<dbReference type="GO" id="GO:0020037">
    <property type="term" value="F:heme binding"/>
    <property type="evidence" value="ECO:0007669"/>
    <property type="project" value="InterPro"/>
</dbReference>
<organism evidence="8 9">
    <name type="scientific">Paralvinella palmiformis</name>
    <dbReference type="NCBI Taxonomy" id="53620"/>
    <lineage>
        <taxon>Eukaryota</taxon>
        <taxon>Metazoa</taxon>
        <taxon>Spiralia</taxon>
        <taxon>Lophotrochozoa</taxon>
        <taxon>Annelida</taxon>
        <taxon>Polychaeta</taxon>
        <taxon>Sedentaria</taxon>
        <taxon>Canalipalpata</taxon>
        <taxon>Terebellida</taxon>
        <taxon>Terebelliformia</taxon>
        <taxon>Alvinellidae</taxon>
        <taxon>Paralvinella</taxon>
    </lineage>
</organism>
<evidence type="ECO:0000256" key="3">
    <source>
        <dbReference type="ARBA" id="ARBA00022723"/>
    </source>
</evidence>
<keyword evidence="5" id="KW-0561">Oxygen transport</keyword>
<evidence type="ECO:0000256" key="6">
    <source>
        <dbReference type="SAM" id="SignalP"/>
    </source>
</evidence>
<feature type="chain" id="PRO_5041901691" description="Globin domain-containing protein" evidence="6">
    <location>
        <begin position="30"/>
        <end position="184"/>
    </location>
</feature>
<evidence type="ECO:0000256" key="4">
    <source>
        <dbReference type="ARBA" id="ARBA00023004"/>
    </source>
</evidence>
<gene>
    <name evidence="8" type="ORF">LSH36_20g09024</name>
</gene>
<dbReference type="AlphaFoldDB" id="A0AAD9NFH6"/>
<keyword evidence="4" id="KW-0408">Iron</keyword>
<dbReference type="GO" id="GO:0005344">
    <property type="term" value="F:oxygen carrier activity"/>
    <property type="evidence" value="ECO:0007669"/>
    <property type="project" value="UniProtKB-KW"/>
</dbReference>
<sequence>MRKLFVTRALNVALLFVITCSIISGKTGARSVMTNHRYENGNRKICSALDTRIVQEEWESVFSSRDGGVRRVILVNEMFRKMTESAAFQAHMYRLITDLNSIISLLHNEPALIAQLRHLAYKRNRYMGAHVAYYKALTGVMMTTLPRIANHFTVSAWDACLTHIGIELTSNRTPPTVTTNPTAE</sequence>
<keyword evidence="9" id="KW-1185">Reference proteome</keyword>
<dbReference type="PROSITE" id="PS01033">
    <property type="entry name" value="GLOBIN"/>
    <property type="match status" value="1"/>
</dbReference>
<dbReference type="Pfam" id="PF00042">
    <property type="entry name" value="Globin"/>
    <property type="match status" value="1"/>
</dbReference>
<evidence type="ECO:0000313" key="8">
    <source>
        <dbReference type="EMBL" id="KAK2168130.1"/>
    </source>
</evidence>
<name>A0AAD9NFH6_9ANNE</name>
<dbReference type="InterPro" id="IPR044399">
    <property type="entry name" value="Mb-like_M"/>
</dbReference>